<dbReference type="Pfam" id="PF03706">
    <property type="entry name" value="LPG_synthase_TM"/>
    <property type="match status" value="1"/>
</dbReference>
<protein>
    <recommendedName>
        <fullName evidence="6">Phosphatidylglycerol lysyltransferase</fullName>
        <ecNumber evidence="6">2.3.2.3</ecNumber>
    </recommendedName>
    <alternativeName>
        <fullName evidence="6">Lysylphosphatidylglycerol synthase</fullName>
    </alternativeName>
</protein>
<dbReference type="RefSeq" id="WP_092335069.1">
    <property type="nucleotide sequence ID" value="NZ_FNCP01000025.1"/>
</dbReference>
<evidence type="ECO:0000256" key="4">
    <source>
        <dbReference type="ARBA" id="ARBA00022989"/>
    </source>
</evidence>
<feature type="transmembrane region" description="Helical" evidence="6">
    <location>
        <begin position="12"/>
        <end position="31"/>
    </location>
</feature>
<comment type="function">
    <text evidence="6">Catalyzes the transfer of a lysyl group from L-lysyl-tRNA(Lys) to membrane-bound phosphatidylglycerol (PG), which produces lysylphosphatidylglycerol (LPG), a major component of the bacterial membrane with a positive net charge. LPG synthesis contributes to bacterial virulence as it is involved in the resistance mechanism against cationic antimicrobial peptides (CAMP) produces by the host's immune system (defensins, cathelicidins) and by the competing microorganisms.</text>
</comment>
<feature type="transmembrane region" description="Helical" evidence="6">
    <location>
        <begin position="288"/>
        <end position="305"/>
    </location>
</feature>
<keyword evidence="6" id="KW-0808">Transferase</keyword>
<feature type="transmembrane region" description="Helical" evidence="6">
    <location>
        <begin position="202"/>
        <end position="226"/>
    </location>
</feature>
<feature type="transmembrane region" description="Helical" evidence="6">
    <location>
        <begin position="43"/>
        <end position="67"/>
    </location>
</feature>
<keyword evidence="4 6" id="KW-1133">Transmembrane helix</keyword>
<comment type="similarity">
    <text evidence="6">Belongs to the LPG synthase family.</text>
</comment>
<dbReference type="GO" id="GO:0046677">
    <property type="term" value="P:response to antibiotic"/>
    <property type="evidence" value="ECO:0007669"/>
    <property type="project" value="UniProtKB-KW"/>
</dbReference>
<keyword evidence="6" id="KW-0443">Lipid metabolism</keyword>
<evidence type="ECO:0000256" key="6">
    <source>
        <dbReference type="RuleBase" id="RU363042"/>
    </source>
</evidence>
<gene>
    <name evidence="6" type="primary">mprF</name>
    <name evidence="7" type="ORF">SAMN05443529_12554</name>
</gene>
<comment type="catalytic activity">
    <reaction evidence="6">
        <text>L-lysyl-tRNA(Lys) + a 1,2-diacyl-sn-glycero-3-phospho-(1'-sn-glycerol) = a 1,2-diacyl-sn-glycero-3-phospho-1'-(3'-O-L-lysyl)-sn-glycerol + tRNA(Lys)</text>
        <dbReference type="Rhea" id="RHEA:10668"/>
        <dbReference type="Rhea" id="RHEA-COMP:9696"/>
        <dbReference type="Rhea" id="RHEA-COMP:9697"/>
        <dbReference type="ChEBI" id="CHEBI:64716"/>
        <dbReference type="ChEBI" id="CHEBI:75792"/>
        <dbReference type="ChEBI" id="CHEBI:78442"/>
        <dbReference type="ChEBI" id="CHEBI:78529"/>
        <dbReference type="EC" id="2.3.2.3"/>
    </reaction>
</comment>
<dbReference type="Proteomes" id="UP000198656">
    <property type="component" value="Unassembled WGS sequence"/>
</dbReference>
<dbReference type="STRING" id="1121419.SAMN05443529_12554"/>
<keyword evidence="5 6" id="KW-0472">Membrane</keyword>
<feature type="transmembrane region" description="Helical" evidence="6">
    <location>
        <begin position="263"/>
        <end position="282"/>
    </location>
</feature>
<dbReference type="AlphaFoldDB" id="A0A1G8HHW4"/>
<dbReference type="EMBL" id="FNCP01000025">
    <property type="protein sequence ID" value="SDI06297.1"/>
    <property type="molecule type" value="Genomic_DNA"/>
</dbReference>
<evidence type="ECO:0000256" key="2">
    <source>
        <dbReference type="ARBA" id="ARBA00022475"/>
    </source>
</evidence>
<dbReference type="InterPro" id="IPR022791">
    <property type="entry name" value="L-PG_synthase/AglD"/>
</dbReference>
<keyword evidence="3 6" id="KW-0812">Transmembrane</keyword>
<keyword evidence="8" id="KW-1185">Reference proteome</keyword>
<feature type="transmembrane region" description="Helical" evidence="6">
    <location>
        <begin position="158"/>
        <end position="181"/>
    </location>
</feature>
<organism evidence="7 8">
    <name type="scientific">Desulfosporosinus hippei DSM 8344</name>
    <dbReference type="NCBI Taxonomy" id="1121419"/>
    <lineage>
        <taxon>Bacteria</taxon>
        <taxon>Bacillati</taxon>
        <taxon>Bacillota</taxon>
        <taxon>Clostridia</taxon>
        <taxon>Eubacteriales</taxon>
        <taxon>Desulfitobacteriaceae</taxon>
        <taxon>Desulfosporosinus</taxon>
    </lineage>
</organism>
<evidence type="ECO:0000313" key="8">
    <source>
        <dbReference type="Proteomes" id="UP000198656"/>
    </source>
</evidence>
<evidence type="ECO:0000256" key="1">
    <source>
        <dbReference type="ARBA" id="ARBA00004651"/>
    </source>
</evidence>
<keyword evidence="6" id="KW-0046">Antibiotic resistance</keyword>
<feature type="transmembrane region" description="Helical" evidence="6">
    <location>
        <begin position="232"/>
        <end position="251"/>
    </location>
</feature>
<dbReference type="EC" id="2.3.2.3" evidence="6"/>
<feature type="transmembrane region" description="Helical" evidence="6">
    <location>
        <begin position="121"/>
        <end position="146"/>
    </location>
</feature>
<evidence type="ECO:0000256" key="5">
    <source>
        <dbReference type="ARBA" id="ARBA00023136"/>
    </source>
</evidence>
<dbReference type="OrthoDB" id="2081513at2"/>
<evidence type="ECO:0000313" key="7">
    <source>
        <dbReference type="EMBL" id="SDI06297.1"/>
    </source>
</evidence>
<name>A0A1G8HHW4_9FIRM</name>
<proteinExistence type="inferred from homology"/>
<sequence>MTINEKTKTLLKWAKVIFVGLVIWFLTKYFTKNYDELMSLDFQIRWSAFFLSMLFFFIYKITLASLWHYITVLNNTQISYVKAITAYLYSILGKYIPGKVFMLGARLVYYDSEGAKMRKVTICFLIENILTLLGATLLFIFSLFFFPNDILSQYQYTTWLLIILFFICIHPKILNFFLGLIEKVTKKTDLEISMTYVQMVKLVMLFVANWLVVGLGFYLLVCSIYPLPISVALYASGIFALAAIIGILSLFSPSGLGVREGIIVLGLSVIMPPEYAIIVSIVSRLWSTIPELALIGMAFIYSQLANHIDKKTKRETET</sequence>
<dbReference type="GO" id="GO:0005886">
    <property type="term" value="C:plasma membrane"/>
    <property type="evidence" value="ECO:0007669"/>
    <property type="project" value="UniProtKB-SubCell"/>
</dbReference>
<dbReference type="GO" id="GO:0006629">
    <property type="term" value="P:lipid metabolic process"/>
    <property type="evidence" value="ECO:0007669"/>
    <property type="project" value="UniProtKB-KW"/>
</dbReference>
<comment type="subcellular location">
    <subcellularLocation>
        <location evidence="1 6">Cell membrane</location>
        <topology evidence="1 6">Multi-pass membrane protein</topology>
    </subcellularLocation>
</comment>
<reference evidence="8" key="1">
    <citation type="submission" date="2016-10" db="EMBL/GenBank/DDBJ databases">
        <authorList>
            <person name="Varghese N."/>
            <person name="Submissions S."/>
        </authorList>
    </citation>
    <scope>NUCLEOTIDE SEQUENCE [LARGE SCALE GENOMIC DNA]</scope>
    <source>
        <strain evidence="8">DSM 8344</strain>
    </source>
</reference>
<keyword evidence="2" id="KW-1003">Cell membrane</keyword>
<dbReference type="GO" id="GO:0050071">
    <property type="term" value="F:phosphatidylglycerol lysyltransferase activity"/>
    <property type="evidence" value="ECO:0007669"/>
    <property type="project" value="UniProtKB-EC"/>
</dbReference>
<evidence type="ECO:0000256" key="3">
    <source>
        <dbReference type="ARBA" id="ARBA00022692"/>
    </source>
</evidence>
<accession>A0A1G8HHW4</accession>